<dbReference type="SUPFAM" id="SSF49464">
    <property type="entry name" value="Carboxypeptidase regulatory domain-like"/>
    <property type="match status" value="1"/>
</dbReference>
<accession>A0ABS3SV02</accession>
<sequence length="266" mass="29596">MDPTFIILSLFFVINAHSQSVDIKGKINAPHEVDGIHIINKTANRFTISNNHGEFVIQAKLNDTILFSGISYQPKEIIITKLIIASKEFTVYLEELVNVLDEVLVGKILTGDLSSDIANSGVERDINFFDLGIPGFTGKPLTQSERRLKEASGLDLTLGGSTGGGGVGMSINPIINGISGRTKRLKEQVRLEKMDECITKIKSDLSDILFKFNGLDKDYRVEFFYYCADDPKFATLCAFNDDFKTLEFLKGKLISFKTNIQTKPEE</sequence>
<comment type="caution">
    <text evidence="1">The sequence shown here is derived from an EMBL/GenBank/DDBJ whole genome shotgun (WGS) entry which is preliminary data.</text>
</comment>
<evidence type="ECO:0008006" key="3">
    <source>
        <dbReference type="Google" id="ProtNLM"/>
    </source>
</evidence>
<keyword evidence="2" id="KW-1185">Reference proteome</keyword>
<dbReference type="Proteomes" id="UP000681315">
    <property type="component" value="Unassembled WGS sequence"/>
</dbReference>
<reference evidence="1 2" key="1">
    <citation type="submission" date="2021-03" db="EMBL/GenBank/DDBJ databases">
        <title>Gelidibacter sp. nov., isolated from costal sediment.</title>
        <authorList>
            <person name="Lun K.-Y."/>
        </authorList>
    </citation>
    <scope>NUCLEOTIDE SEQUENCE [LARGE SCALE GENOMIC DNA]</scope>
    <source>
        <strain evidence="1 2">DF109</strain>
    </source>
</reference>
<organism evidence="1 2">
    <name type="scientific">Gelidibacter pelagius</name>
    <dbReference type="NCBI Taxonomy" id="2819985"/>
    <lineage>
        <taxon>Bacteria</taxon>
        <taxon>Pseudomonadati</taxon>
        <taxon>Bacteroidota</taxon>
        <taxon>Flavobacteriia</taxon>
        <taxon>Flavobacteriales</taxon>
        <taxon>Flavobacteriaceae</taxon>
        <taxon>Gelidibacter</taxon>
    </lineage>
</organism>
<dbReference type="InterPro" id="IPR008969">
    <property type="entry name" value="CarboxyPept-like_regulatory"/>
</dbReference>
<evidence type="ECO:0000313" key="2">
    <source>
        <dbReference type="Proteomes" id="UP000681315"/>
    </source>
</evidence>
<name>A0ABS3SV02_9FLAO</name>
<gene>
    <name evidence="1" type="ORF">J4051_14660</name>
</gene>
<evidence type="ECO:0000313" key="1">
    <source>
        <dbReference type="EMBL" id="MBO3099520.1"/>
    </source>
</evidence>
<proteinExistence type="predicted"/>
<protein>
    <recommendedName>
        <fullName evidence="3">Carboxypeptidase-like protein</fullName>
    </recommendedName>
</protein>
<dbReference type="EMBL" id="JAGEVG010000018">
    <property type="protein sequence ID" value="MBO3099520.1"/>
    <property type="molecule type" value="Genomic_DNA"/>
</dbReference>